<evidence type="ECO:0008006" key="4">
    <source>
        <dbReference type="Google" id="ProtNLM"/>
    </source>
</evidence>
<reference evidence="2 3" key="1">
    <citation type="submission" date="2021-01" db="EMBL/GenBank/DDBJ databases">
        <title>Genome sequencing of Micromonospora fiedleri MG-37.</title>
        <authorList>
            <person name="Moreland P.E.J."/>
            <person name="Stach J.E.M."/>
        </authorList>
    </citation>
    <scope>NUCLEOTIDE SEQUENCE [LARGE SCALE GENOMIC DNA]</scope>
    <source>
        <strain evidence="2 3">MG-37</strain>
    </source>
</reference>
<organism evidence="2 3">
    <name type="scientific">Micromonospora fiedleri</name>
    <dbReference type="NCBI Taxonomy" id="1157498"/>
    <lineage>
        <taxon>Bacteria</taxon>
        <taxon>Bacillati</taxon>
        <taxon>Actinomycetota</taxon>
        <taxon>Actinomycetes</taxon>
        <taxon>Micromonosporales</taxon>
        <taxon>Micromonosporaceae</taxon>
        <taxon>Micromonospora</taxon>
    </lineage>
</organism>
<gene>
    <name evidence="2" type="ORF">JMF97_05330</name>
</gene>
<dbReference type="RefSeq" id="WP_203220502.1">
    <property type="nucleotide sequence ID" value="NZ_JAETXL010000002.1"/>
</dbReference>
<accession>A0ABS1UGW0</accession>
<evidence type="ECO:0000313" key="3">
    <source>
        <dbReference type="Proteomes" id="UP000661193"/>
    </source>
</evidence>
<name>A0ABS1UGW0_9ACTN</name>
<dbReference type="Proteomes" id="UP000661193">
    <property type="component" value="Unassembled WGS sequence"/>
</dbReference>
<evidence type="ECO:0000256" key="1">
    <source>
        <dbReference type="SAM" id="MobiDB-lite"/>
    </source>
</evidence>
<dbReference type="EMBL" id="JAETXL010000002">
    <property type="protein sequence ID" value="MBL6275582.1"/>
    <property type="molecule type" value="Genomic_DNA"/>
</dbReference>
<comment type="caution">
    <text evidence="2">The sequence shown here is derived from an EMBL/GenBank/DDBJ whole genome shotgun (WGS) entry which is preliminary data.</text>
</comment>
<proteinExistence type="predicted"/>
<sequence>MSTTCTAPPVEHYLIQPLEFVVNSIPVDLSRLTGLLCVAAPEPKTDLDGEQRKDRDGNHLWVTGLAVRRAGTRKASVIDVQTSAQPEGVTEGSPVGVTELDVSLWEIEGRHGLSYRAASIYPVRPRTDNRAGSSSAAVPGPPQRERGGGKATGS</sequence>
<evidence type="ECO:0000313" key="2">
    <source>
        <dbReference type="EMBL" id="MBL6275582.1"/>
    </source>
</evidence>
<keyword evidence="3" id="KW-1185">Reference proteome</keyword>
<protein>
    <recommendedName>
        <fullName evidence="4">Plasmid replication, integration and excision activator</fullName>
    </recommendedName>
</protein>
<feature type="region of interest" description="Disordered" evidence="1">
    <location>
        <begin position="122"/>
        <end position="154"/>
    </location>
</feature>